<dbReference type="CDD" id="cd00180">
    <property type="entry name" value="PKc"/>
    <property type="match status" value="1"/>
</dbReference>
<gene>
    <name evidence="4" type="ordered locus">LOC_Os11g29510</name>
</gene>
<dbReference type="PANTHER" id="PTHR27001">
    <property type="entry name" value="OS01G0253100 PROTEIN"/>
    <property type="match status" value="1"/>
</dbReference>
<accession>Q2R469</accession>
<keyword evidence="4" id="KW-0418">Kinase</keyword>
<dbReference type="GO" id="GO:0004672">
    <property type="term" value="F:protein kinase activity"/>
    <property type="evidence" value="ECO:0007669"/>
    <property type="project" value="InterPro"/>
</dbReference>
<sequence>MAPRAKGRGLLRGELTMMELINFSDEDLHKFTKGFSEKRLLGKPGAFGQVYKGRNKGNNYANCPRKVAIKISKRKDEYVRIMWKQEINALSSISHANVINLVGFADTEEYYALVYERAKQDLEGFRASNKGELDAILLGVASGLEAIHSAGFVHWDIQLRNILLMKDNTVKIADFGLATRKGEKMSFFKDRRFGIFNANDKESAQEKIGVFCFGNLIRELVLLERKEWSPTKCPRILLADTCIVNNPDDRPSMATLVSKLKVPCSAMVNWLLKLEKCACIYNNIELENVDTIEEYDVVLYAQHTTRV</sequence>
<protein>
    <submittedName>
        <fullName evidence="4">Protein kinase domain containing protein</fullName>
    </submittedName>
</protein>
<keyword evidence="4" id="KW-0808">Transferase</keyword>
<dbReference type="Gene3D" id="3.30.200.20">
    <property type="entry name" value="Phosphorylase Kinase, domain 1"/>
    <property type="match status" value="1"/>
</dbReference>
<organism evidence="4">
    <name type="scientific">Oryza sativa subsp. japonica</name>
    <name type="common">Rice</name>
    <dbReference type="NCBI Taxonomy" id="39947"/>
    <lineage>
        <taxon>Eukaryota</taxon>
        <taxon>Viridiplantae</taxon>
        <taxon>Streptophyta</taxon>
        <taxon>Embryophyta</taxon>
        <taxon>Tracheophyta</taxon>
        <taxon>Spermatophyta</taxon>
        <taxon>Magnoliopsida</taxon>
        <taxon>Liliopsida</taxon>
        <taxon>Poales</taxon>
        <taxon>Poaceae</taxon>
        <taxon>BOP clade</taxon>
        <taxon>Oryzoideae</taxon>
        <taxon>Oryzeae</taxon>
        <taxon>Oryzinae</taxon>
        <taxon>Oryza</taxon>
        <taxon>Oryza sativa</taxon>
    </lineage>
</organism>
<dbReference type="PROSITE" id="PS50011">
    <property type="entry name" value="PROTEIN_KINASE_DOM"/>
    <property type="match status" value="1"/>
</dbReference>
<dbReference type="SUPFAM" id="SSF56112">
    <property type="entry name" value="Protein kinase-like (PK-like)"/>
    <property type="match status" value="1"/>
</dbReference>
<name>Q2R469_ORYSJ</name>
<evidence type="ECO:0000256" key="2">
    <source>
        <dbReference type="ARBA" id="ARBA00022840"/>
    </source>
</evidence>
<dbReference type="InterPro" id="IPR011009">
    <property type="entry name" value="Kinase-like_dom_sf"/>
</dbReference>
<dbReference type="Pfam" id="PF00069">
    <property type="entry name" value="Pkinase"/>
    <property type="match status" value="1"/>
</dbReference>
<dbReference type="GO" id="GO:0005524">
    <property type="term" value="F:ATP binding"/>
    <property type="evidence" value="ECO:0007669"/>
    <property type="project" value="UniProtKB-KW"/>
</dbReference>
<reference evidence="4" key="1">
    <citation type="journal article" date="2005" name="BMC Biol.">
        <title>The sequence of rice chromosomes 11 and 12, rich in disease resistance genes and recent gene duplications.</title>
        <authorList>
            <consortium name="The rice chromosomes 11 and 12 sequencing consortia"/>
        </authorList>
    </citation>
    <scope>NUCLEOTIDE SEQUENCE [LARGE SCALE GENOMIC DNA]</scope>
</reference>
<keyword evidence="2" id="KW-0067">ATP-binding</keyword>
<dbReference type="EMBL" id="DP000010">
    <property type="protein sequence ID" value="ABA93780.1"/>
    <property type="molecule type" value="Genomic_DNA"/>
</dbReference>
<evidence type="ECO:0000256" key="1">
    <source>
        <dbReference type="ARBA" id="ARBA00022741"/>
    </source>
</evidence>
<dbReference type="AlphaFoldDB" id="Q2R469"/>
<reference evidence="4" key="3">
    <citation type="submission" date="2006-01" db="EMBL/GenBank/DDBJ databases">
        <authorList>
            <person name="Buell R."/>
        </authorList>
    </citation>
    <scope>NUCLEOTIDE SEQUENCE</scope>
</reference>
<evidence type="ECO:0000313" key="4">
    <source>
        <dbReference type="EMBL" id="ABA93780.1"/>
    </source>
</evidence>
<reference evidence="4" key="2">
    <citation type="submission" date="2005-04" db="EMBL/GenBank/DDBJ databases">
        <authorList>
            <person name="Buell C.R."/>
            <person name="Wing R.A."/>
            <person name="McCombie W.A."/>
            <person name="Ouyang S."/>
        </authorList>
    </citation>
    <scope>NUCLEOTIDE SEQUENCE</scope>
</reference>
<dbReference type="PANTHER" id="PTHR27001:SF931">
    <property type="entry name" value="OS11G0664100 PROTEIN"/>
    <property type="match status" value="1"/>
</dbReference>
<proteinExistence type="predicted"/>
<feature type="domain" description="Protein kinase" evidence="3">
    <location>
        <begin position="35"/>
        <end position="307"/>
    </location>
</feature>
<dbReference type="Gene3D" id="1.10.510.10">
    <property type="entry name" value="Transferase(Phosphotransferase) domain 1"/>
    <property type="match status" value="1"/>
</dbReference>
<evidence type="ECO:0000259" key="3">
    <source>
        <dbReference type="PROSITE" id="PS50011"/>
    </source>
</evidence>
<dbReference type="InterPro" id="IPR000719">
    <property type="entry name" value="Prot_kinase_dom"/>
</dbReference>
<keyword evidence="1" id="KW-0547">Nucleotide-binding</keyword>